<gene>
    <name evidence="2" type="ORF">P7K49_002893</name>
</gene>
<organism evidence="2 3">
    <name type="scientific">Saguinus oedipus</name>
    <name type="common">Cotton-top tamarin</name>
    <name type="synonym">Oedipomidas oedipus</name>
    <dbReference type="NCBI Taxonomy" id="9490"/>
    <lineage>
        <taxon>Eukaryota</taxon>
        <taxon>Metazoa</taxon>
        <taxon>Chordata</taxon>
        <taxon>Craniata</taxon>
        <taxon>Vertebrata</taxon>
        <taxon>Euteleostomi</taxon>
        <taxon>Mammalia</taxon>
        <taxon>Eutheria</taxon>
        <taxon>Euarchontoglires</taxon>
        <taxon>Primates</taxon>
        <taxon>Haplorrhini</taxon>
        <taxon>Platyrrhini</taxon>
        <taxon>Cebidae</taxon>
        <taxon>Callitrichinae</taxon>
        <taxon>Saguinus</taxon>
    </lineage>
</organism>
<comment type="caution">
    <text evidence="2">The sequence shown here is derived from an EMBL/GenBank/DDBJ whole genome shotgun (WGS) entry which is preliminary data.</text>
</comment>
<feature type="compositionally biased region" description="Pro residues" evidence="1">
    <location>
        <begin position="137"/>
        <end position="146"/>
    </location>
</feature>
<proteinExistence type="predicted"/>
<protein>
    <submittedName>
        <fullName evidence="2">Uncharacterized protein</fullName>
    </submittedName>
</protein>
<feature type="region of interest" description="Disordered" evidence="1">
    <location>
        <begin position="45"/>
        <end position="74"/>
    </location>
</feature>
<dbReference type="EMBL" id="JASSZA010000001">
    <property type="protein sequence ID" value="KAK2121507.1"/>
    <property type="molecule type" value="Genomic_DNA"/>
</dbReference>
<evidence type="ECO:0000313" key="2">
    <source>
        <dbReference type="EMBL" id="KAK2121507.1"/>
    </source>
</evidence>
<evidence type="ECO:0000256" key="1">
    <source>
        <dbReference type="SAM" id="MobiDB-lite"/>
    </source>
</evidence>
<dbReference type="Proteomes" id="UP001266305">
    <property type="component" value="Unassembled WGS sequence"/>
</dbReference>
<name>A0ABQ9WMM7_SAGOE</name>
<sequence>MLPENHCELKRSQYGLSSGGLAHCAGVAPERLEPDLLEFAPGRRTHFQKDSGTFGDNQSRVSEEGEAGQAEELGREHRPCPLACIFSDCRVGASSRTHLEPPNTPAPSAHYPPTAQEGWARSSPAPPRSPALEISPPHLPPTHPRL</sequence>
<feature type="region of interest" description="Disordered" evidence="1">
    <location>
        <begin position="94"/>
        <end position="146"/>
    </location>
</feature>
<accession>A0ABQ9WMM7</accession>
<feature type="compositionally biased region" description="Polar residues" evidence="1">
    <location>
        <begin position="50"/>
        <end position="60"/>
    </location>
</feature>
<evidence type="ECO:0000313" key="3">
    <source>
        <dbReference type="Proteomes" id="UP001266305"/>
    </source>
</evidence>
<keyword evidence="3" id="KW-1185">Reference proteome</keyword>
<reference evidence="2 3" key="1">
    <citation type="submission" date="2023-05" db="EMBL/GenBank/DDBJ databases">
        <title>B98-5 Cell Line De Novo Hybrid Assembly: An Optical Mapping Approach.</title>
        <authorList>
            <person name="Kananen K."/>
            <person name="Auerbach J.A."/>
            <person name="Kautto E."/>
            <person name="Blachly J.S."/>
        </authorList>
    </citation>
    <scope>NUCLEOTIDE SEQUENCE [LARGE SCALE GENOMIC DNA]</scope>
    <source>
        <strain evidence="2">B95-8</strain>
        <tissue evidence="2">Cell line</tissue>
    </source>
</reference>